<dbReference type="GeneTree" id="ENSGT00610000086112"/>
<sequence>MEWPGDFPHDHAFMELLVPGVPSEIDYQQLLQDTEEKLHLNASSIEQSLKELQAKMGGGLTGELPASPTEILQWLSPQSISGTRPVATGHQDIMDFLKALHQYLGSDEEGREETVLLLLVNLSSQCGISFSSPPSSSSSGSLSGQQATSSFPVVNALRDDCSLEVQEAWDDVRRPLRRHLLARLSSCAPEDQGPRRLFTLSLAERVHCLQQLCFLFPEAEVLSHYQAVRSQWVLSFLHAALGSCPAGETGFDRVSSALHAARPALVTAVSEELQVLGGVTETLHAVLAFVAAAYLSPLARELASVMEREAETAVKENTTLSGRILRYSAKSKATVAPMELPKNGRSFNMTSHQLVALSRLACTLLLLESSVEELAVNMAYINSSKDTPCVKGILKKTREERREERREETCAMGDLNQPPGEHHVHPPEALLLADFDWRSAFRGLVPQMAHCVTVVLEDVCSRSLQQEEASFTSGHTLIELSTCVGHTPVTVGDQLAEDDYSHTWPEMDTPRRIAKFCAALLAELEALLPLAVACRDGPLTEVRSSFVEACGRVASAALGRLEERALQVPGSAPLRNLPVLLASCVCIGQRLAHYHARLSDSAPTSAATRVPLTLLPLQRYTDIAEALRDQLTSYSVQVCSTSLLQDAESHHWADPKPFYEGERCSFSLQMWFYFLCGLRSDLWAVLPAGLGRGVLGQVLGETLQLLVQRYARVRPTYKRYPQIRCDITAVLLYVEQLMSSVSESPEAMARPLTSPAAASGLRDADWSSRIHHLCDQLLTVMVVSSAPLPLLCGNFMSESGKNSEATDPHGFIGVHWLHALHPDLYPEQSLSDELVGPAASACQLRLLTSDPGYSPRLLLRMLLQGDCHLPRMLLGHAHLCGEGSSRVSPEDSEAGSDFAVALFNLLSALSAVPEALTQALEPYLDGGQVWEHLYSLPDPPPSAPRLVGCVRAVVSGPAHCLLGRLVSMVVGWQAVEDPGRGPSGRPPPQSVLSRVPREWNYQPREARRKEPAARSAGPLAVQALSLVFTNLPLAVASLPLPVRFLFQAAEKRLSQHARQLRSTGLLLWALLGCLVAGLEDQDAAEQLSGAALGRGARDCLALLAECLQATMGIQLKGVPKPAVLKVLQALEDHRPNWTTLMLQKARRLSSDR</sequence>
<proteinExistence type="predicted"/>
<reference evidence="1" key="2">
    <citation type="submission" date="2025-09" db="UniProtKB">
        <authorList>
            <consortium name="Ensembl"/>
        </authorList>
    </citation>
    <scope>IDENTIFICATION</scope>
</reference>
<dbReference type="Ensembl" id="ENSGMOT00000000893.2">
    <property type="protein sequence ID" value="ENSGMOP00000000858.2"/>
    <property type="gene ID" value="ENSGMOG00000000816.2"/>
</dbReference>
<reference evidence="1" key="1">
    <citation type="submission" date="2025-08" db="UniProtKB">
        <authorList>
            <consortium name="Ensembl"/>
        </authorList>
    </citation>
    <scope>IDENTIFICATION</scope>
</reference>
<dbReference type="PANTHER" id="PTHR33960:SF1">
    <property type="entry name" value="SIMILAR TO KIAA0825 PROTEIN"/>
    <property type="match status" value="1"/>
</dbReference>
<accession>A0A8C4YV23</accession>
<dbReference type="InterPro" id="IPR027993">
    <property type="entry name" value="DUF4495"/>
</dbReference>
<gene>
    <name evidence="1" type="primary">KIAA0825</name>
</gene>
<organism evidence="1 2">
    <name type="scientific">Gadus morhua</name>
    <name type="common">Atlantic cod</name>
    <dbReference type="NCBI Taxonomy" id="8049"/>
    <lineage>
        <taxon>Eukaryota</taxon>
        <taxon>Metazoa</taxon>
        <taxon>Chordata</taxon>
        <taxon>Craniata</taxon>
        <taxon>Vertebrata</taxon>
        <taxon>Euteleostomi</taxon>
        <taxon>Actinopterygii</taxon>
        <taxon>Neopterygii</taxon>
        <taxon>Teleostei</taxon>
        <taxon>Neoteleostei</taxon>
        <taxon>Acanthomorphata</taxon>
        <taxon>Zeiogadaria</taxon>
        <taxon>Gadariae</taxon>
        <taxon>Gadiformes</taxon>
        <taxon>Gadoidei</taxon>
        <taxon>Gadidae</taxon>
        <taxon>Gadus</taxon>
    </lineage>
</organism>
<dbReference type="PANTHER" id="PTHR33960">
    <property type="entry name" value="SIMILAR TO KIAA0825 PROTEIN"/>
    <property type="match status" value="1"/>
</dbReference>
<dbReference type="Proteomes" id="UP000694546">
    <property type="component" value="Chromosome 6"/>
</dbReference>
<evidence type="ECO:0000313" key="1">
    <source>
        <dbReference type="Ensembl" id="ENSGMOP00000000858.2"/>
    </source>
</evidence>
<name>A0A8C4YV23_GADMO</name>
<evidence type="ECO:0000313" key="2">
    <source>
        <dbReference type="Proteomes" id="UP000694546"/>
    </source>
</evidence>
<protein>
    <submittedName>
        <fullName evidence="1">KIAA0825</fullName>
    </submittedName>
</protein>
<dbReference type="AlphaFoldDB" id="A0A8C4YV23"/>
<keyword evidence="2" id="KW-1185">Reference proteome</keyword>
<dbReference type="Pfam" id="PF14906">
    <property type="entry name" value="DUF4495"/>
    <property type="match status" value="1"/>
</dbReference>
<dbReference type="OMA" id="WEMKKDE"/>